<keyword evidence="8" id="KW-1185">Reference proteome</keyword>
<comment type="caution">
    <text evidence="7">The sequence shown here is derived from an EMBL/GenBank/DDBJ whole genome shotgun (WGS) entry which is preliminary data.</text>
</comment>
<dbReference type="GO" id="GO:0004930">
    <property type="term" value="F:G protein-coupled receptor activity"/>
    <property type="evidence" value="ECO:0007669"/>
    <property type="project" value="InterPro"/>
</dbReference>
<evidence type="ECO:0000256" key="2">
    <source>
        <dbReference type="ARBA" id="ARBA00022692"/>
    </source>
</evidence>
<sequence>MENLYLQKIWINNKYTKYKLSSLPGLKKGVSGSTVGGYNIGISKYSKECKRNATLQVLSYITSKESHKKYVLKGYIFSSIPSIYDDEEVCSSVDCEFYISFQPISRPVNIINEKIIYDNYSSKFRNTIYKYLYGNNSIDEVLQELVDILKFYNVSINSSYVGKITIIILTVVFIFIMSSSMIINFKKYKQYFTLLSYDFWIIFFIGILILFVLCGIEFGEVQIIKCKMKPILLFIGNMFCLFPFIYELLIYFPEEIEISVWLDKHRFITFLIYFFINVIVTISLLLVPLRVEELFIDNGKNFKYCKIDNTMGLTLNTTLYALYIINLLVIVFIIFLEWNIQETFIEIKLIAFTTYTIVLVFIILAVLNFVLIKNYIYNL</sequence>
<feature type="transmembrane region" description="Helical" evidence="5">
    <location>
        <begin position="231"/>
        <end position="252"/>
    </location>
</feature>
<feature type="transmembrane region" description="Helical" evidence="5">
    <location>
        <begin position="310"/>
        <end position="335"/>
    </location>
</feature>
<dbReference type="SUPFAM" id="SSF53850">
    <property type="entry name" value="Periplasmic binding protein-like II"/>
    <property type="match status" value="1"/>
</dbReference>
<feature type="transmembrane region" description="Helical" evidence="5">
    <location>
        <begin position="347"/>
        <end position="371"/>
    </location>
</feature>
<evidence type="ECO:0000259" key="6">
    <source>
        <dbReference type="Pfam" id="PF00003"/>
    </source>
</evidence>
<gene>
    <name evidence="7" type="ORF">LY90DRAFT_504078</name>
</gene>
<evidence type="ECO:0000256" key="3">
    <source>
        <dbReference type="ARBA" id="ARBA00022989"/>
    </source>
</evidence>
<keyword evidence="3 5" id="KW-1133">Transmembrane helix</keyword>
<dbReference type="Gene3D" id="3.40.190.10">
    <property type="entry name" value="Periplasmic binding protein-like II"/>
    <property type="match status" value="1"/>
</dbReference>
<dbReference type="EMBL" id="MCOG01000042">
    <property type="protein sequence ID" value="ORY70744.1"/>
    <property type="molecule type" value="Genomic_DNA"/>
</dbReference>
<dbReference type="Pfam" id="PF00003">
    <property type="entry name" value="7tm_3"/>
    <property type="match status" value="1"/>
</dbReference>
<keyword evidence="2 5" id="KW-0812">Transmembrane</keyword>
<dbReference type="AlphaFoldDB" id="A0A1Y2EHD9"/>
<feature type="domain" description="G-protein coupled receptors family 3 profile" evidence="6">
    <location>
        <begin position="163"/>
        <end position="369"/>
    </location>
</feature>
<feature type="transmembrane region" description="Helical" evidence="5">
    <location>
        <begin position="267"/>
        <end position="289"/>
    </location>
</feature>
<protein>
    <recommendedName>
        <fullName evidence="6">G-protein coupled receptors family 3 profile domain-containing protein</fullName>
    </recommendedName>
</protein>
<dbReference type="Proteomes" id="UP000193920">
    <property type="component" value="Unassembled WGS sequence"/>
</dbReference>
<organism evidence="7 8">
    <name type="scientific">Neocallimastix californiae</name>
    <dbReference type="NCBI Taxonomy" id="1754190"/>
    <lineage>
        <taxon>Eukaryota</taxon>
        <taxon>Fungi</taxon>
        <taxon>Fungi incertae sedis</taxon>
        <taxon>Chytridiomycota</taxon>
        <taxon>Chytridiomycota incertae sedis</taxon>
        <taxon>Neocallimastigomycetes</taxon>
        <taxon>Neocallimastigales</taxon>
        <taxon>Neocallimastigaceae</taxon>
        <taxon>Neocallimastix</taxon>
    </lineage>
</organism>
<evidence type="ECO:0000313" key="8">
    <source>
        <dbReference type="Proteomes" id="UP000193920"/>
    </source>
</evidence>
<dbReference type="GO" id="GO:0016020">
    <property type="term" value="C:membrane"/>
    <property type="evidence" value="ECO:0007669"/>
    <property type="project" value="UniProtKB-SubCell"/>
</dbReference>
<comment type="subcellular location">
    <subcellularLocation>
        <location evidence="1">Membrane</location>
        <topology evidence="1">Multi-pass membrane protein</topology>
    </subcellularLocation>
</comment>
<evidence type="ECO:0000256" key="5">
    <source>
        <dbReference type="SAM" id="Phobius"/>
    </source>
</evidence>
<feature type="transmembrane region" description="Helical" evidence="5">
    <location>
        <begin position="197"/>
        <end position="219"/>
    </location>
</feature>
<reference evidence="7 8" key="1">
    <citation type="submission" date="2016-08" db="EMBL/GenBank/DDBJ databases">
        <title>A Parts List for Fungal Cellulosomes Revealed by Comparative Genomics.</title>
        <authorList>
            <consortium name="DOE Joint Genome Institute"/>
            <person name="Haitjema C.H."/>
            <person name="Gilmore S.P."/>
            <person name="Henske J.K."/>
            <person name="Solomon K.V."/>
            <person name="De Groot R."/>
            <person name="Kuo A."/>
            <person name="Mondo S.J."/>
            <person name="Salamov A.A."/>
            <person name="Labutti K."/>
            <person name="Zhao Z."/>
            <person name="Chiniquy J."/>
            <person name="Barry K."/>
            <person name="Brewer H.M."/>
            <person name="Purvine S.O."/>
            <person name="Wright A.T."/>
            <person name="Boxma B."/>
            <person name="Van Alen T."/>
            <person name="Hackstein J.H."/>
            <person name="Baker S.E."/>
            <person name="Grigoriev I.V."/>
            <person name="O'Malley M.A."/>
        </authorList>
    </citation>
    <scope>NUCLEOTIDE SEQUENCE [LARGE SCALE GENOMIC DNA]</scope>
    <source>
        <strain evidence="7 8">G1</strain>
    </source>
</reference>
<accession>A0A1Y2EHD9</accession>
<feature type="transmembrane region" description="Helical" evidence="5">
    <location>
        <begin position="160"/>
        <end position="185"/>
    </location>
</feature>
<dbReference type="OrthoDB" id="2118873at2759"/>
<evidence type="ECO:0000313" key="7">
    <source>
        <dbReference type="EMBL" id="ORY70744.1"/>
    </source>
</evidence>
<evidence type="ECO:0000256" key="4">
    <source>
        <dbReference type="ARBA" id="ARBA00023136"/>
    </source>
</evidence>
<dbReference type="InterPro" id="IPR017978">
    <property type="entry name" value="GPCR_3_C"/>
</dbReference>
<proteinExistence type="predicted"/>
<keyword evidence="4 5" id="KW-0472">Membrane</keyword>
<evidence type="ECO:0000256" key="1">
    <source>
        <dbReference type="ARBA" id="ARBA00004141"/>
    </source>
</evidence>
<name>A0A1Y2EHD9_9FUNG</name>